<evidence type="ECO:0000256" key="1">
    <source>
        <dbReference type="SAM" id="Phobius"/>
    </source>
</evidence>
<name>A0A7V7PM34_9HYPH</name>
<dbReference type="InterPro" id="IPR018764">
    <property type="entry name" value="RskA_C"/>
</dbReference>
<sequence length="240" mass="25276">MSDTRLPDDLPEDELLAAEYVLGVLDADERRRVERRARSDGALQRRIEAWEHRFAPMLADEREEAPPATTWDAVETQLDRMIRFRSPAAAPSASARGVSRLWKWFGLGSFGLLAASLAMLFVVTQPRVGPPSLAAVIAPEGGAALYAAVIDPRTSRATLIPVSAGADAAHSNELWLIGADGTPRSLGLLPTEGPAEVVVAPELLVGGGGAALAVSREPPGGSPTGKPTGPVIGVGQLRRI</sequence>
<keyword evidence="4" id="KW-1185">Reference proteome</keyword>
<feature type="transmembrane region" description="Helical" evidence="1">
    <location>
        <begin position="104"/>
        <end position="123"/>
    </location>
</feature>
<dbReference type="GO" id="GO:0016989">
    <property type="term" value="F:sigma factor antagonist activity"/>
    <property type="evidence" value="ECO:0007669"/>
    <property type="project" value="TreeGrafter"/>
</dbReference>
<dbReference type="PANTHER" id="PTHR37461:SF1">
    <property type="entry name" value="ANTI-SIGMA-K FACTOR RSKA"/>
    <property type="match status" value="1"/>
</dbReference>
<accession>A0A7V7PM34</accession>
<keyword evidence="1" id="KW-1133">Transmembrane helix</keyword>
<reference evidence="3 4" key="1">
    <citation type="submission" date="2019-09" db="EMBL/GenBank/DDBJ databases">
        <title>YIM 132180 draft genome.</title>
        <authorList>
            <person name="Zhang K."/>
        </authorList>
    </citation>
    <scope>NUCLEOTIDE SEQUENCE [LARGE SCALE GENOMIC DNA]</scope>
    <source>
        <strain evidence="3 4">YIM 132180</strain>
    </source>
</reference>
<evidence type="ECO:0000259" key="2">
    <source>
        <dbReference type="Pfam" id="PF10099"/>
    </source>
</evidence>
<gene>
    <name evidence="3" type="ORF">F6X38_17505</name>
</gene>
<keyword evidence="1" id="KW-0472">Membrane</keyword>
<dbReference type="GO" id="GO:0005886">
    <property type="term" value="C:plasma membrane"/>
    <property type="evidence" value="ECO:0007669"/>
    <property type="project" value="InterPro"/>
</dbReference>
<dbReference type="GO" id="GO:0006417">
    <property type="term" value="P:regulation of translation"/>
    <property type="evidence" value="ECO:0007669"/>
    <property type="project" value="TreeGrafter"/>
</dbReference>
<dbReference type="InterPro" id="IPR051474">
    <property type="entry name" value="Anti-sigma-K/W_factor"/>
</dbReference>
<proteinExistence type="predicted"/>
<dbReference type="PANTHER" id="PTHR37461">
    <property type="entry name" value="ANTI-SIGMA-K FACTOR RSKA"/>
    <property type="match status" value="1"/>
</dbReference>
<dbReference type="Pfam" id="PF10099">
    <property type="entry name" value="RskA_C"/>
    <property type="match status" value="1"/>
</dbReference>
<comment type="caution">
    <text evidence="3">The sequence shown here is derived from an EMBL/GenBank/DDBJ whole genome shotgun (WGS) entry which is preliminary data.</text>
</comment>
<protein>
    <submittedName>
        <fullName evidence="3">Anti-sigma factor</fullName>
    </submittedName>
</protein>
<evidence type="ECO:0000313" key="4">
    <source>
        <dbReference type="Proteomes" id="UP000432089"/>
    </source>
</evidence>
<dbReference type="Proteomes" id="UP000432089">
    <property type="component" value="Unassembled WGS sequence"/>
</dbReference>
<dbReference type="AlphaFoldDB" id="A0A7V7PM34"/>
<dbReference type="RefSeq" id="WP_150971895.1">
    <property type="nucleotide sequence ID" value="NZ_VZDO01000015.1"/>
</dbReference>
<organism evidence="3 4">
    <name type="scientific">Plantimonas leprariae</name>
    <dbReference type="NCBI Taxonomy" id="2615207"/>
    <lineage>
        <taxon>Bacteria</taxon>
        <taxon>Pseudomonadati</taxon>
        <taxon>Pseudomonadota</taxon>
        <taxon>Alphaproteobacteria</taxon>
        <taxon>Hyphomicrobiales</taxon>
        <taxon>Aurantimonadaceae</taxon>
        <taxon>Plantimonas</taxon>
    </lineage>
</organism>
<evidence type="ECO:0000313" key="3">
    <source>
        <dbReference type="EMBL" id="KAB0677776.1"/>
    </source>
</evidence>
<dbReference type="EMBL" id="VZDO01000015">
    <property type="protein sequence ID" value="KAB0677776.1"/>
    <property type="molecule type" value="Genomic_DNA"/>
</dbReference>
<keyword evidence="1" id="KW-0812">Transmembrane</keyword>
<feature type="domain" description="Anti-sigma K factor RskA C-terminal" evidence="2">
    <location>
        <begin position="115"/>
        <end position="231"/>
    </location>
</feature>